<dbReference type="PANTHER" id="PTHR43290">
    <property type="entry name" value="MEVALONATE KINASE"/>
    <property type="match status" value="1"/>
</dbReference>
<accession>A0A7J4K1P2</accession>
<evidence type="ECO:0000259" key="11">
    <source>
        <dbReference type="Pfam" id="PF08544"/>
    </source>
</evidence>
<dbReference type="Gene3D" id="3.30.70.890">
    <property type="entry name" value="GHMP kinase, C-terminal domain"/>
    <property type="match status" value="1"/>
</dbReference>
<dbReference type="GO" id="GO:0004496">
    <property type="term" value="F:mevalonate kinase activity"/>
    <property type="evidence" value="ECO:0007669"/>
    <property type="project" value="UniProtKB-EC"/>
</dbReference>
<keyword evidence="5 12" id="KW-0418">Kinase</keyword>
<evidence type="ECO:0000256" key="8">
    <source>
        <dbReference type="ARBA" id="ARBA00023098"/>
    </source>
</evidence>
<keyword evidence="2" id="KW-0444">Lipid biosynthesis</keyword>
<organism evidence="12 13">
    <name type="scientific">Candidatus Iainarchaeum sp</name>
    <dbReference type="NCBI Taxonomy" id="3101447"/>
    <lineage>
        <taxon>Archaea</taxon>
        <taxon>Candidatus Iainarchaeota</taxon>
        <taxon>Candidatus Iainarchaeia</taxon>
        <taxon>Candidatus Iainarchaeales</taxon>
        <taxon>Candidatus Iainarchaeaceae</taxon>
        <taxon>Candidatus Iainarchaeum</taxon>
    </lineage>
</organism>
<evidence type="ECO:0000256" key="3">
    <source>
        <dbReference type="ARBA" id="ARBA00022679"/>
    </source>
</evidence>
<dbReference type="GO" id="GO:0005829">
    <property type="term" value="C:cytosol"/>
    <property type="evidence" value="ECO:0007669"/>
    <property type="project" value="TreeGrafter"/>
</dbReference>
<dbReference type="Proteomes" id="UP000590964">
    <property type="component" value="Unassembled WGS sequence"/>
</dbReference>
<evidence type="ECO:0000313" key="12">
    <source>
        <dbReference type="EMBL" id="HIH21436.1"/>
    </source>
</evidence>
<dbReference type="UniPathway" id="UPA00057">
    <property type="reaction ID" value="UER00098"/>
</dbReference>
<gene>
    <name evidence="12" type="primary">mvk</name>
    <name evidence="12" type="ORF">HA222_02095</name>
</gene>
<feature type="domain" description="GHMP kinase N-terminal" evidence="10">
    <location>
        <begin position="84"/>
        <end position="165"/>
    </location>
</feature>
<dbReference type="InterPro" id="IPR006204">
    <property type="entry name" value="GHMP_kinase_N_dom"/>
</dbReference>
<keyword evidence="4" id="KW-0547">Nucleotide-binding</keyword>
<dbReference type="InterPro" id="IPR013750">
    <property type="entry name" value="GHMP_kinase_C_dom"/>
</dbReference>
<comment type="pathway">
    <text evidence="9">Isoprenoid biosynthesis; isopentenyl diphosphate biosynthesis via mevalonate pathway; isopentenyl diphosphate from (R)-mevalonate: step 1/3.</text>
</comment>
<protein>
    <submittedName>
        <fullName evidence="12">Mevalonate kinase</fullName>
        <ecNumber evidence="12">2.7.1.36</ecNumber>
    </submittedName>
</protein>
<name>A0A7J4K1P2_9ARCH</name>
<evidence type="ECO:0000313" key="13">
    <source>
        <dbReference type="Proteomes" id="UP000590964"/>
    </source>
</evidence>
<feature type="domain" description="GHMP kinase C-terminal" evidence="11">
    <location>
        <begin position="237"/>
        <end position="315"/>
    </location>
</feature>
<evidence type="ECO:0000256" key="1">
    <source>
        <dbReference type="ARBA" id="ARBA00022490"/>
    </source>
</evidence>
<dbReference type="Pfam" id="PF08544">
    <property type="entry name" value="GHMP_kinases_C"/>
    <property type="match status" value="1"/>
</dbReference>
<keyword evidence="1" id="KW-0963">Cytoplasm</keyword>
<evidence type="ECO:0000256" key="2">
    <source>
        <dbReference type="ARBA" id="ARBA00022516"/>
    </source>
</evidence>
<dbReference type="GO" id="GO:0005524">
    <property type="term" value="F:ATP binding"/>
    <property type="evidence" value="ECO:0007669"/>
    <property type="project" value="UniProtKB-KW"/>
</dbReference>
<dbReference type="NCBIfam" id="TIGR00549">
    <property type="entry name" value="mevalon_kin"/>
    <property type="match status" value="1"/>
</dbReference>
<dbReference type="InterPro" id="IPR036554">
    <property type="entry name" value="GHMP_kinase_C_sf"/>
</dbReference>
<evidence type="ECO:0000256" key="7">
    <source>
        <dbReference type="ARBA" id="ARBA00022842"/>
    </source>
</evidence>
<dbReference type="Pfam" id="PF00288">
    <property type="entry name" value="GHMP_kinases_N"/>
    <property type="match status" value="1"/>
</dbReference>
<keyword evidence="8" id="KW-0443">Lipid metabolism</keyword>
<dbReference type="InterPro" id="IPR014721">
    <property type="entry name" value="Ribsml_uS5_D2-typ_fold_subgr"/>
</dbReference>
<dbReference type="SUPFAM" id="SSF55060">
    <property type="entry name" value="GHMP Kinase, C-terminal domain"/>
    <property type="match status" value="1"/>
</dbReference>
<comment type="caution">
    <text evidence="12">The sequence shown here is derived from an EMBL/GenBank/DDBJ whole genome shotgun (WGS) entry which is preliminary data.</text>
</comment>
<evidence type="ECO:0000259" key="10">
    <source>
        <dbReference type="Pfam" id="PF00288"/>
    </source>
</evidence>
<dbReference type="EC" id="2.7.1.36" evidence="12"/>
<keyword evidence="7" id="KW-0460">Magnesium</keyword>
<keyword evidence="3 12" id="KW-0808">Transferase</keyword>
<evidence type="ECO:0000256" key="6">
    <source>
        <dbReference type="ARBA" id="ARBA00022840"/>
    </source>
</evidence>
<evidence type="ECO:0000256" key="5">
    <source>
        <dbReference type="ARBA" id="ARBA00022777"/>
    </source>
</evidence>
<proteinExistence type="predicted"/>
<dbReference type="PANTHER" id="PTHR43290:SF2">
    <property type="entry name" value="MEVALONATE KINASE"/>
    <property type="match status" value="1"/>
</dbReference>
<dbReference type="Gene3D" id="3.30.230.10">
    <property type="match status" value="1"/>
</dbReference>
<keyword evidence="6" id="KW-0067">ATP-binding</keyword>
<dbReference type="SUPFAM" id="SSF54211">
    <property type="entry name" value="Ribosomal protein S5 domain 2-like"/>
    <property type="match status" value="1"/>
</dbReference>
<evidence type="ECO:0000256" key="4">
    <source>
        <dbReference type="ARBA" id="ARBA00022741"/>
    </source>
</evidence>
<dbReference type="PRINTS" id="PR00959">
    <property type="entry name" value="MEVGALKINASE"/>
</dbReference>
<evidence type="ECO:0000256" key="9">
    <source>
        <dbReference type="ARBA" id="ARBA00029438"/>
    </source>
</evidence>
<sequence length="332" mass="35828">MKSVKASAPGNLFFSGEHAVVYFYPAIVTSVGKRTFATATERSDNVVEVESAAFGKATAKIQNGKLENRELEKKELGSILDLCEKTIQEFSITNGFSLSIDSQIPVESGMSSSTAVLCACLKAITELFGKSFKEEKYFDFLLPLQVRIHGGKASGTEIYSSTFGGFNRVQKVNDDGKISQKVKNLGKQEFSVVIGNTKVRGPTALVVGSHHPSIIKRFPEMVEGSWKKIEKIVNSMQSSIKKGDSVKVGKLMNNNQKILSKLMVSHPKLDDCINEALKAGALGAKLSGAGWGGVMFALVKKEDQEKVAKAIESTGSEAIITEIGVEGVRLEA</sequence>
<dbReference type="InterPro" id="IPR006205">
    <property type="entry name" value="Mev_gal_kin"/>
</dbReference>
<reference evidence="13" key="1">
    <citation type="journal article" date="2020" name="bioRxiv">
        <title>A rank-normalized archaeal taxonomy based on genome phylogeny resolves widespread incomplete and uneven classifications.</title>
        <authorList>
            <person name="Rinke C."/>
            <person name="Chuvochina M."/>
            <person name="Mussig A.J."/>
            <person name="Chaumeil P.-A."/>
            <person name="Waite D.W."/>
            <person name="Whitman W.B."/>
            <person name="Parks D.H."/>
            <person name="Hugenholtz P."/>
        </authorList>
    </citation>
    <scope>NUCLEOTIDE SEQUENCE [LARGE SCALE GENOMIC DNA]</scope>
</reference>
<dbReference type="InterPro" id="IPR020568">
    <property type="entry name" value="Ribosomal_Su5_D2-typ_SF"/>
</dbReference>
<dbReference type="AlphaFoldDB" id="A0A7J4K1P2"/>
<dbReference type="EMBL" id="DUFW01000030">
    <property type="protein sequence ID" value="HIH21436.1"/>
    <property type="molecule type" value="Genomic_DNA"/>
</dbReference>
<dbReference type="GO" id="GO:0019287">
    <property type="term" value="P:isopentenyl diphosphate biosynthetic process, mevalonate pathway"/>
    <property type="evidence" value="ECO:0007669"/>
    <property type="project" value="UniProtKB-UniPathway"/>
</dbReference>